<dbReference type="Pfam" id="PF06985">
    <property type="entry name" value="HET"/>
    <property type="match status" value="1"/>
</dbReference>
<comment type="caution">
    <text evidence="2">The sequence shown here is derived from an EMBL/GenBank/DDBJ whole genome shotgun (WGS) entry which is preliminary data.</text>
</comment>
<feature type="domain" description="Heterokaryon incompatibility" evidence="1">
    <location>
        <begin position="42"/>
        <end position="178"/>
    </location>
</feature>
<keyword evidence="3" id="KW-1185">Reference proteome</keyword>
<proteinExistence type="predicted"/>
<name>A0A9P4MTI9_9PLEO</name>
<dbReference type="EMBL" id="ML993948">
    <property type="protein sequence ID" value="KAF2202117.1"/>
    <property type="molecule type" value="Genomic_DNA"/>
</dbReference>
<dbReference type="Proteomes" id="UP000799536">
    <property type="component" value="Unassembled WGS sequence"/>
</dbReference>
<evidence type="ECO:0000313" key="2">
    <source>
        <dbReference type="EMBL" id="KAF2202117.1"/>
    </source>
</evidence>
<dbReference type="InterPro" id="IPR010730">
    <property type="entry name" value="HET"/>
</dbReference>
<evidence type="ECO:0000313" key="3">
    <source>
        <dbReference type="Proteomes" id="UP000799536"/>
    </source>
</evidence>
<dbReference type="InterPro" id="IPR052895">
    <property type="entry name" value="HetReg/Transcr_Mod"/>
</dbReference>
<dbReference type="PANTHER" id="PTHR24148:SF73">
    <property type="entry name" value="HET DOMAIN PROTEIN (AFU_ORTHOLOGUE AFUA_8G01020)"/>
    <property type="match status" value="1"/>
</dbReference>
<dbReference type="PANTHER" id="PTHR24148">
    <property type="entry name" value="ANKYRIN REPEAT DOMAIN-CONTAINING PROTEIN 39 HOMOLOG-RELATED"/>
    <property type="match status" value="1"/>
</dbReference>
<sequence>MSYAPLNPSIQQIRLLVLSPGDPDAPITCSTDTVSLLDFPSYEALSYVWGSPLDPPSITFNGHERFPVTANLFTALKYLRYRDRKRVLWVDAVCINQKDIEERNAQVRLMGEIYKGARPVLVWLGQEDEGSDEALGLLSSLDQESIEGLGREEEITLFSFYFELVKKPWFTRIWTVQELVLAMGAEPLVGLGWKWVSWTKLFRIWDIVSERQFSEMPGISLSLPADDTVVEESQTLRPVNIKLALLNNLRAAITNNGGDNLRNLLLNTHTSQATEPRDRIFAIRGMLHSSEQDGITVDYARPVSTVYAEAVAHIFRKGQGPAFLAGCKLAGPAFKNGEQEEIWPSWLPRFGAEKLLSGSKFFPPSTIEGGVSGVGGTATNGEVDVDLRTLRIKGMWVDAVKERIVFGRTMEECIGKLRKIENLIAQAGNLAEENKEKRPYLHGYKGKEPLWRVLVTDKKYSAGTFDRAPEKYGEMYETLLNRLPGSSFFITDTGFFGIGPATIENGDSLAIWFGAPVPFVLRHLKRSEGSNGENVVHLVVGVAYVAGIMDGEMVDEVYCEDLEDDTTFIIQ</sequence>
<accession>A0A9P4MTI9</accession>
<dbReference type="OrthoDB" id="2157530at2759"/>
<dbReference type="Pfam" id="PF26639">
    <property type="entry name" value="Het-6_barrel"/>
    <property type="match status" value="1"/>
</dbReference>
<gene>
    <name evidence="2" type="ORF">GQ43DRAFT_369827</name>
</gene>
<evidence type="ECO:0000259" key="1">
    <source>
        <dbReference type="Pfam" id="PF06985"/>
    </source>
</evidence>
<protein>
    <submittedName>
        <fullName evidence="2">HET-domain-containing protein</fullName>
    </submittedName>
</protein>
<dbReference type="AlphaFoldDB" id="A0A9P4MTI9"/>
<reference evidence="2" key="1">
    <citation type="journal article" date="2020" name="Stud. Mycol.">
        <title>101 Dothideomycetes genomes: a test case for predicting lifestyles and emergence of pathogens.</title>
        <authorList>
            <person name="Haridas S."/>
            <person name="Albert R."/>
            <person name="Binder M."/>
            <person name="Bloem J."/>
            <person name="Labutti K."/>
            <person name="Salamov A."/>
            <person name="Andreopoulos B."/>
            <person name="Baker S."/>
            <person name="Barry K."/>
            <person name="Bills G."/>
            <person name="Bluhm B."/>
            <person name="Cannon C."/>
            <person name="Castanera R."/>
            <person name="Culley D."/>
            <person name="Daum C."/>
            <person name="Ezra D."/>
            <person name="Gonzalez J."/>
            <person name="Henrissat B."/>
            <person name="Kuo A."/>
            <person name="Liang C."/>
            <person name="Lipzen A."/>
            <person name="Lutzoni F."/>
            <person name="Magnuson J."/>
            <person name="Mondo S."/>
            <person name="Nolan M."/>
            <person name="Ohm R."/>
            <person name="Pangilinan J."/>
            <person name="Park H.-J."/>
            <person name="Ramirez L."/>
            <person name="Alfaro M."/>
            <person name="Sun H."/>
            <person name="Tritt A."/>
            <person name="Yoshinaga Y."/>
            <person name="Zwiers L.-H."/>
            <person name="Turgeon B."/>
            <person name="Goodwin S."/>
            <person name="Spatafora J."/>
            <person name="Crous P."/>
            <person name="Grigoriev I."/>
        </authorList>
    </citation>
    <scope>NUCLEOTIDE SEQUENCE</scope>
    <source>
        <strain evidence="2">ATCC 74209</strain>
    </source>
</reference>
<organism evidence="2 3">
    <name type="scientific">Delitschia confertaspora ATCC 74209</name>
    <dbReference type="NCBI Taxonomy" id="1513339"/>
    <lineage>
        <taxon>Eukaryota</taxon>
        <taxon>Fungi</taxon>
        <taxon>Dikarya</taxon>
        <taxon>Ascomycota</taxon>
        <taxon>Pezizomycotina</taxon>
        <taxon>Dothideomycetes</taxon>
        <taxon>Pleosporomycetidae</taxon>
        <taxon>Pleosporales</taxon>
        <taxon>Delitschiaceae</taxon>
        <taxon>Delitschia</taxon>
    </lineage>
</organism>